<proteinExistence type="predicted"/>
<dbReference type="OrthoDB" id="5071433at2"/>
<accession>A0A413RJB3</accession>
<organism evidence="1 2">
    <name type="scientific">Cellulomonas rhizosphaerae</name>
    <dbReference type="NCBI Taxonomy" id="2293719"/>
    <lineage>
        <taxon>Bacteria</taxon>
        <taxon>Bacillati</taxon>
        <taxon>Actinomycetota</taxon>
        <taxon>Actinomycetes</taxon>
        <taxon>Micrococcales</taxon>
        <taxon>Cellulomonadaceae</taxon>
        <taxon>Cellulomonas</taxon>
    </lineage>
</organism>
<sequence>MSYFSDPVLDRQDEERRTVLAEHVMQIRPGPYGWHCGVCDCGTEHGAFRRASDLDREHERHIAVVLDGEESELVDAAWAAQWNSEVDQLADRFLSGPPGSRVRQYESHAVPDYPEGGEDEKPWGPDCRYGKHTACSGTAWDEHADELVGCGCTCHGSAS</sequence>
<dbReference type="RefSeq" id="WP_118767878.1">
    <property type="nucleotide sequence ID" value="NZ_QWKP01000211.1"/>
</dbReference>
<gene>
    <name evidence="1" type="ORF">D1825_13200</name>
</gene>
<protein>
    <submittedName>
        <fullName evidence="1">Uncharacterized protein</fullName>
    </submittedName>
</protein>
<dbReference type="AlphaFoldDB" id="A0A413RJB3"/>
<keyword evidence="2" id="KW-1185">Reference proteome</keyword>
<reference evidence="1 2" key="1">
    <citation type="submission" date="2018-08" db="EMBL/GenBank/DDBJ databases">
        <title>Cellulomonas rhizosphaerae sp. nov., a novel actinomycete isolated from soil.</title>
        <authorList>
            <person name="Tian Y."/>
        </authorList>
    </citation>
    <scope>NUCLEOTIDE SEQUENCE [LARGE SCALE GENOMIC DNA]</scope>
    <source>
        <strain evidence="1 2">NEAU-TCZ24</strain>
    </source>
</reference>
<dbReference type="EMBL" id="QWKP01000211">
    <property type="protein sequence ID" value="RHA38685.1"/>
    <property type="molecule type" value="Genomic_DNA"/>
</dbReference>
<comment type="caution">
    <text evidence="1">The sequence shown here is derived from an EMBL/GenBank/DDBJ whole genome shotgun (WGS) entry which is preliminary data.</text>
</comment>
<dbReference type="Proteomes" id="UP000283374">
    <property type="component" value="Unassembled WGS sequence"/>
</dbReference>
<name>A0A413RJB3_9CELL</name>
<evidence type="ECO:0000313" key="2">
    <source>
        <dbReference type="Proteomes" id="UP000283374"/>
    </source>
</evidence>
<evidence type="ECO:0000313" key="1">
    <source>
        <dbReference type="EMBL" id="RHA38685.1"/>
    </source>
</evidence>